<evidence type="ECO:0000313" key="4">
    <source>
        <dbReference type="Proteomes" id="UP000215361"/>
    </source>
</evidence>
<dbReference type="EMBL" id="CP054000">
    <property type="protein sequence ID" value="QKH79106.1"/>
    <property type="molecule type" value="Genomic_DNA"/>
</dbReference>
<dbReference type="Proteomes" id="UP000215361">
    <property type="component" value="Unassembled WGS sequence"/>
</dbReference>
<dbReference type="Proteomes" id="UP000502899">
    <property type="component" value="Chromosome"/>
</dbReference>
<dbReference type="Pfam" id="PF12841">
    <property type="entry name" value="YvrJ"/>
    <property type="match status" value="1"/>
</dbReference>
<reference evidence="4" key="2">
    <citation type="submission" date="2017-04" db="EMBL/GenBank/DDBJ databases">
        <title>Finegoldia magna isolated from orthopedic joint implant-associated infections.</title>
        <authorList>
            <person name="Bjorklund S."/>
            <person name="Bruggemann H."/>
            <person name="Jensen A."/>
            <person name="Hellmark B."/>
            <person name="Soderquist B."/>
        </authorList>
    </citation>
    <scope>NUCLEOTIDE SEQUENCE [LARGE SCALE GENOMIC DNA]</scope>
    <source>
        <strain evidence="4">08T492</strain>
    </source>
</reference>
<dbReference type="RefSeq" id="WP_002837622.1">
    <property type="nucleotide sequence ID" value="NZ_CABKMR010000001.1"/>
</dbReference>
<dbReference type="InterPro" id="IPR024419">
    <property type="entry name" value="YvrJ"/>
</dbReference>
<evidence type="ECO:0000313" key="5">
    <source>
        <dbReference type="Proteomes" id="UP000502899"/>
    </source>
</evidence>
<sequence length="48" mass="5471">MDEFLSFVGNVGFPISVTAFLLIRVESRLEDIKISIEKLNAILTNFNR</sequence>
<accession>A0A133MVV8</accession>
<keyword evidence="1" id="KW-1133">Transmembrane helix</keyword>
<evidence type="ECO:0000313" key="2">
    <source>
        <dbReference type="EMBL" id="OXZ36770.1"/>
    </source>
</evidence>
<keyword evidence="1" id="KW-0472">Membrane</keyword>
<dbReference type="AlphaFoldDB" id="A0A133MVV8"/>
<name>A0A133MVV8_FINMA</name>
<feature type="transmembrane region" description="Helical" evidence="1">
    <location>
        <begin position="6"/>
        <end position="23"/>
    </location>
</feature>
<organism evidence="2 4">
    <name type="scientific">Finegoldia magna</name>
    <name type="common">Peptostreptococcus magnus</name>
    <dbReference type="NCBI Taxonomy" id="1260"/>
    <lineage>
        <taxon>Bacteria</taxon>
        <taxon>Bacillati</taxon>
        <taxon>Bacillota</taxon>
        <taxon>Tissierellia</taxon>
        <taxon>Tissierellales</taxon>
        <taxon>Peptoniphilaceae</taxon>
        <taxon>Finegoldia</taxon>
    </lineage>
</organism>
<evidence type="ECO:0000256" key="1">
    <source>
        <dbReference type="SAM" id="Phobius"/>
    </source>
</evidence>
<dbReference type="EMBL" id="NDYI01000024">
    <property type="protein sequence ID" value="OXZ36770.1"/>
    <property type="molecule type" value="Genomic_DNA"/>
</dbReference>
<keyword evidence="1" id="KW-0812">Transmembrane</keyword>
<evidence type="ECO:0000313" key="3">
    <source>
        <dbReference type="EMBL" id="QKH79106.1"/>
    </source>
</evidence>
<reference evidence="3 5" key="3">
    <citation type="submission" date="2020-05" db="EMBL/GenBank/DDBJ databases">
        <title>FDA dAtabase for Regulatory Grade micrObial Sequences (FDA-ARGOS): Supporting development and validation of Infectious Disease Dx tests.</title>
        <authorList>
            <person name="Pederson C."/>
            <person name="Tallon L."/>
            <person name="Sadzewicz L."/>
            <person name="Zhao X."/>
            <person name="Vavikolanu K."/>
            <person name="Mehta A."/>
            <person name="Aluvathingal J."/>
            <person name="Nadendla S."/>
            <person name="Myers T."/>
            <person name="Yan Y."/>
            <person name="Sichtig H."/>
        </authorList>
    </citation>
    <scope>NUCLEOTIDE SEQUENCE [LARGE SCALE GENOMIC DNA]</scope>
    <source>
        <strain evidence="3 5">FDAARGOS_764</strain>
    </source>
</reference>
<proteinExistence type="predicted"/>
<reference evidence="2" key="1">
    <citation type="journal article" date="2017" name="J. Clin. Microbiol.">
        <title>Finegoldia magna Isolated from Orthopedic Joint Implant-Associated Infections.</title>
        <authorList>
            <person name="Soderquist B."/>
            <person name="Bjorklund S."/>
            <person name="Hellmark B."/>
            <person name="Jensen A."/>
            <person name="Bruggemann H."/>
        </authorList>
    </citation>
    <scope>NUCLEOTIDE SEQUENCE</scope>
    <source>
        <strain evidence="2">08T492</strain>
    </source>
</reference>
<gene>
    <name evidence="2" type="ORF">B9N56_08950</name>
    <name evidence="3" type="ORF">FOC70_01450</name>
</gene>
<protein>
    <submittedName>
        <fullName evidence="2">YvrJ family protein</fullName>
    </submittedName>
</protein>